<dbReference type="Pfam" id="PF19564">
    <property type="entry name" value="DUF6086"/>
    <property type="match status" value="1"/>
</dbReference>
<sequence length="136" mass="15843">MSQYFNAGDKMVWNSPGVLDGPLFATMAELLADQLGVPSGLSGMINDECDIDVAAFETFVNTILDRDYRTGSWFWHNLMPGYILTAWMLLERSGGTIREPNYDHEQFPERRRRWWAQWIERRDEAIESHWSSLPIE</sequence>
<evidence type="ECO:0000313" key="2">
    <source>
        <dbReference type="Proteomes" id="UP000254869"/>
    </source>
</evidence>
<dbReference type="EMBL" id="QQBC01000010">
    <property type="protein sequence ID" value="RDI63524.1"/>
    <property type="molecule type" value="Genomic_DNA"/>
</dbReference>
<dbReference type="RefSeq" id="WP_068004683.1">
    <property type="nucleotide sequence ID" value="NZ_QQBC01000010.1"/>
</dbReference>
<dbReference type="InterPro" id="IPR045732">
    <property type="entry name" value="DUF6086"/>
</dbReference>
<name>A0A370I2K3_9NOCA</name>
<organism evidence="1 2">
    <name type="scientific">Nocardia pseudobrasiliensis</name>
    <dbReference type="NCBI Taxonomy" id="45979"/>
    <lineage>
        <taxon>Bacteria</taxon>
        <taxon>Bacillati</taxon>
        <taxon>Actinomycetota</taxon>
        <taxon>Actinomycetes</taxon>
        <taxon>Mycobacteriales</taxon>
        <taxon>Nocardiaceae</taxon>
        <taxon>Nocardia</taxon>
    </lineage>
</organism>
<dbReference type="AlphaFoldDB" id="A0A370I2K3"/>
<gene>
    <name evidence="1" type="ORF">DFR76_110221</name>
</gene>
<reference evidence="1 2" key="1">
    <citation type="submission" date="2018-07" db="EMBL/GenBank/DDBJ databases">
        <title>Genomic Encyclopedia of Type Strains, Phase IV (KMG-IV): sequencing the most valuable type-strain genomes for metagenomic binning, comparative biology and taxonomic classification.</title>
        <authorList>
            <person name="Goeker M."/>
        </authorList>
    </citation>
    <scope>NUCLEOTIDE SEQUENCE [LARGE SCALE GENOMIC DNA]</scope>
    <source>
        <strain evidence="1 2">DSM 44290</strain>
    </source>
</reference>
<proteinExistence type="predicted"/>
<accession>A0A370I2K3</accession>
<keyword evidence="2" id="KW-1185">Reference proteome</keyword>
<evidence type="ECO:0000313" key="1">
    <source>
        <dbReference type="EMBL" id="RDI63524.1"/>
    </source>
</evidence>
<dbReference type="Proteomes" id="UP000254869">
    <property type="component" value="Unassembled WGS sequence"/>
</dbReference>
<comment type="caution">
    <text evidence="1">The sequence shown here is derived from an EMBL/GenBank/DDBJ whole genome shotgun (WGS) entry which is preliminary data.</text>
</comment>
<protein>
    <submittedName>
        <fullName evidence="1">Uncharacterized protein</fullName>
    </submittedName>
</protein>